<organism evidence="1 2">
    <name type="scientific">Oopsacas minuta</name>
    <dbReference type="NCBI Taxonomy" id="111878"/>
    <lineage>
        <taxon>Eukaryota</taxon>
        <taxon>Metazoa</taxon>
        <taxon>Porifera</taxon>
        <taxon>Hexactinellida</taxon>
        <taxon>Hexasterophora</taxon>
        <taxon>Lyssacinosida</taxon>
        <taxon>Leucopsacidae</taxon>
        <taxon>Oopsacas</taxon>
    </lineage>
</organism>
<gene>
    <name evidence="1" type="ORF">LOD99_8582</name>
</gene>
<protein>
    <submittedName>
        <fullName evidence="1">Uncharacterized protein</fullName>
    </submittedName>
</protein>
<dbReference type="EMBL" id="JAKMXF010000338">
    <property type="protein sequence ID" value="KAI6647741.1"/>
    <property type="molecule type" value="Genomic_DNA"/>
</dbReference>
<comment type="caution">
    <text evidence="1">The sequence shown here is derived from an EMBL/GenBank/DDBJ whole genome shotgun (WGS) entry which is preliminary data.</text>
</comment>
<proteinExistence type="predicted"/>
<name>A0AAV7JH19_9METZ</name>
<dbReference type="InterPro" id="IPR036397">
    <property type="entry name" value="RNaseH_sf"/>
</dbReference>
<dbReference type="Gene3D" id="3.30.420.10">
    <property type="entry name" value="Ribonuclease H-like superfamily/Ribonuclease H"/>
    <property type="match status" value="1"/>
</dbReference>
<evidence type="ECO:0000313" key="2">
    <source>
        <dbReference type="Proteomes" id="UP001165289"/>
    </source>
</evidence>
<evidence type="ECO:0000313" key="1">
    <source>
        <dbReference type="EMBL" id="KAI6647741.1"/>
    </source>
</evidence>
<sequence>MATPLYRPVMMPTSFPIVDEIGLNELFLWITINRDNCIDWLRVHGLLPRGYLWEVDFKFNKRRGLSFSHEAVRIEMKQRGFTRKVARKIPKLTQTHKAYRVDWAKFKMFRYWKKAIFSNEMSIWLAVGKVCVWCKGDSKPVKPSTKHSPKFPVWGTFSARGTFPI</sequence>
<dbReference type="AlphaFoldDB" id="A0AAV7JH19"/>
<dbReference type="GO" id="GO:0003676">
    <property type="term" value="F:nucleic acid binding"/>
    <property type="evidence" value="ECO:0007669"/>
    <property type="project" value="InterPro"/>
</dbReference>
<keyword evidence="2" id="KW-1185">Reference proteome</keyword>
<accession>A0AAV7JH19</accession>
<dbReference type="Proteomes" id="UP001165289">
    <property type="component" value="Unassembled WGS sequence"/>
</dbReference>
<reference evidence="1 2" key="1">
    <citation type="journal article" date="2023" name="BMC Biol.">
        <title>The compact genome of the sponge Oopsacas minuta (Hexactinellida) is lacking key metazoan core genes.</title>
        <authorList>
            <person name="Santini S."/>
            <person name="Schenkelaars Q."/>
            <person name="Jourda C."/>
            <person name="Duchesne M."/>
            <person name="Belahbib H."/>
            <person name="Rocher C."/>
            <person name="Selva M."/>
            <person name="Riesgo A."/>
            <person name="Vervoort M."/>
            <person name="Leys S.P."/>
            <person name="Kodjabachian L."/>
            <person name="Le Bivic A."/>
            <person name="Borchiellini C."/>
            <person name="Claverie J.M."/>
            <person name="Renard E."/>
        </authorList>
    </citation>
    <scope>NUCLEOTIDE SEQUENCE [LARGE SCALE GENOMIC DNA]</scope>
    <source>
        <strain evidence="1">SPO-2</strain>
    </source>
</reference>